<dbReference type="InterPro" id="IPR036397">
    <property type="entry name" value="RNaseH_sf"/>
</dbReference>
<dbReference type="Pfam" id="PF00929">
    <property type="entry name" value="RNase_T"/>
    <property type="match status" value="1"/>
</dbReference>
<dbReference type="STRING" id="1823756.A4H34_08820"/>
<evidence type="ECO:0000259" key="2">
    <source>
        <dbReference type="SMART" id="SM00479"/>
    </source>
</evidence>
<name>A0A179B2E2_9ACTO</name>
<dbReference type="GO" id="GO:0003677">
    <property type="term" value="F:DNA binding"/>
    <property type="evidence" value="ECO:0007669"/>
    <property type="project" value="InterPro"/>
</dbReference>
<dbReference type="InterPro" id="IPR006054">
    <property type="entry name" value="DnaQ"/>
</dbReference>
<keyword evidence="1" id="KW-0540">Nuclease</keyword>
<protein>
    <submittedName>
        <fullName evidence="3">DNA polymerase III subunit epsilon</fullName>
    </submittedName>
</protein>
<dbReference type="InterPro" id="IPR012337">
    <property type="entry name" value="RNaseH-like_sf"/>
</dbReference>
<dbReference type="GO" id="GO:0008408">
    <property type="term" value="F:3'-5' exonuclease activity"/>
    <property type="evidence" value="ECO:0007669"/>
    <property type="project" value="TreeGrafter"/>
</dbReference>
<evidence type="ECO:0000313" key="3">
    <source>
        <dbReference type="EMBL" id="OAP85204.1"/>
    </source>
</evidence>
<dbReference type="NCBIfam" id="TIGR00573">
    <property type="entry name" value="dnaq"/>
    <property type="match status" value="1"/>
</dbReference>
<dbReference type="CDD" id="cd06127">
    <property type="entry name" value="DEDDh"/>
    <property type="match status" value="1"/>
</dbReference>
<dbReference type="PANTHER" id="PTHR30231:SF41">
    <property type="entry name" value="DNA POLYMERASE III SUBUNIT EPSILON"/>
    <property type="match status" value="1"/>
</dbReference>
<keyword evidence="1" id="KW-0269">Exonuclease</keyword>
<dbReference type="FunFam" id="3.30.420.10:FF:000045">
    <property type="entry name" value="3'-5' exonuclease DinG"/>
    <property type="match status" value="1"/>
</dbReference>
<reference evidence="3 4" key="1">
    <citation type="submission" date="2016-04" db="EMBL/GenBank/DDBJ databases">
        <title>Peptidophaga gingivicola gen. nov., sp. nov., isolated from human subgingival plaque.</title>
        <authorList>
            <person name="Beall C.J."/>
            <person name="Mokrzan E.M."/>
            <person name="Griffen A.L."/>
            <person name="Leys E.J."/>
        </authorList>
    </citation>
    <scope>NUCLEOTIDE SEQUENCE [LARGE SCALE GENOMIC DNA]</scope>
    <source>
        <strain evidence="3 4">BA112</strain>
    </source>
</reference>
<sequence length="206" mass="21920">MGYAVVDVETTGLSPVRDRIVEIGVVLLDESGEPEGEWQSLVNPLRGMGAVFVHGLTDADVADAPTLADLLPQIRGLFSGRALVAHNATFDVGFLNASFARAGYGMHVPREATVCTMELSKIYLPPGRHGLAAAAERAGVATAKRHRALADAHTAAGLLRHYLNAEADGVRYAERAFSRSGEAVEPAAWIEARGAAAELSWPDFLF</sequence>
<proteinExistence type="predicted"/>
<keyword evidence="1" id="KW-0378">Hydrolase</keyword>
<keyword evidence="4" id="KW-1185">Reference proteome</keyword>
<dbReference type="GO" id="GO:0005829">
    <property type="term" value="C:cytosol"/>
    <property type="evidence" value="ECO:0007669"/>
    <property type="project" value="TreeGrafter"/>
</dbReference>
<dbReference type="GO" id="GO:0045004">
    <property type="term" value="P:DNA replication proofreading"/>
    <property type="evidence" value="ECO:0007669"/>
    <property type="project" value="TreeGrafter"/>
</dbReference>
<organism evidence="3 4">
    <name type="scientific">Peptidiphaga gingivicola</name>
    <dbReference type="NCBI Taxonomy" id="2741497"/>
    <lineage>
        <taxon>Bacteria</taxon>
        <taxon>Bacillati</taxon>
        <taxon>Actinomycetota</taxon>
        <taxon>Actinomycetes</taxon>
        <taxon>Actinomycetales</taxon>
        <taxon>Actinomycetaceae</taxon>
        <taxon>Peptidiphaga</taxon>
    </lineage>
</organism>
<dbReference type="AlphaFoldDB" id="A0A179B2E2"/>
<feature type="domain" description="Exonuclease" evidence="2">
    <location>
        <begin position="2"/>
        <end position="168"/>
    </location>
</feature>
<dbReference type="SMART" id="SM00479">
    <property type="entry name" value="EXOIII"/>
    <property type="match status" value="1"/>
</dbReference>
<dbReference type="PANTHER" id="PTHR30231">
    <property type="entry name" value="DNA POLYMERASE III SUBUNIT EPSILON"/>
    <property type="match status" value="1"/>
</dbReference>
<gene>
    <name evidence="3" type="ORF">A4H34_08820</name>
</gene>
<evidence type="ECO:0000256" key="1">
    <source>
        <dbReference type="ARBA" id="ARBA00022839"/>
    </source>
</evidence>
<dbReference type="InterPro" id="IPR013520">
    <property type="entry name" value="Ribonucl_H"/>
</dbReference>
<evidence type="ECO:0000313" key="4">
    <source>
        <dbReference type="Proteomes" id="UP000078368"/>
    </source>
</evidence>
<dbReference type="OrthoDB" id="190275at2"/>
<dbReference type="EMBL" id="LVZK01000003">
    <property type="protein sequence ID" value="OAP85204.1"/>
    <property type="molecule type" value="Genomic_DNA"/>
</dbReference>
<dbReference type="Gene3D" id="3.30.420.10">
    <property type="entry name" value="Ribonuclease H-like superfamily/Ribonuclease H"/>
    <property type="match status" value="1"/>
</dbReference>
<dbReference type="RefSeq" id="WP_009199675.1">
    <property type="nucleotide sequence ID" value="NZ_LVZK01000003.1"/>
</dbReference>
<comment type="caution">
    <text evidence="3">The sequence shown here is derived from an EMBL/GenBank/DDBJ whole genome shotgun (WGS) entry which is preliminary data.</text>
</comment>
<dbReference type="SUPFAM" id="SSF53098">
    <property type="entry name" value="Ribonuclease H-like"/>
    <property type="match status" value="1"/>
</dbReference>
<dbReference type="Proteomes" id="UP000078368">
    <property type="component" value="Unassembled WGS sequence"/>
</dbReference>
<accession>A0A179B2E2</accession>
<dbReference type="GO" id="GO:0003887">
    <property type="term" value="F:DNA-directed DNA polymerase activity"/>
    <property type="evidence" value="ECO:0007669"/>
    <property type="project" value="InterPro"/>
</dbReference>